<protein>
    <recommendedName>
        <fullName evidence="4">MerC mercury resistance protein</fullName>
    </recommendedName>
</protein>
<comment type="caution">
    <text evidence="2">The sequence shown here is derived from an EMBL/GenBank/DDBJ whole genome shotgun (WGS) entry which is preliminary data.</text>
</comment>
<dbReference type="Pfam" id="PF03203">
    <property type="entry name" value="MerC"/>
    <property type="match status" value="1"/>
</dbReference>
<feature type="transmembrane region" description="Helical" evidence="1">
    <location>
        <begin position="99"/>
        <end position="117"/>
    </location>
</feature>
<dbReference type="OrthoDB" id="34373at2"/>
<organism evidence="2 3">
    <name type="scientific">Catenovulum maritimum</name>
    <dbReference type="NCBI Taxonomy" id="1513271"/>
    <lineage>
        <taxon>Bacteria</taxon>
        <taxon>Pseudomonadati</taxon>
        <taxon>Pseudomonadota</taxon>
        <taxon>Gammaproteobacteria</taxon>
        <taxon>Alteromonadales</taxon>
        <taxon>Alteromonadaceae</taxon>
        <taxon>Catenovulum</taxon>
    </lineage>
</organism>
<dbReference type="GO" id="GO:0015097">
    <property type="term" value="F:mercury ion transmembrane transporter activity"/>
    <property type="evidence" value="ECO:0007669"/>
    <property type="project" value="InterPro"/>
</dbReference>
<evidence type="ECO:0008006" key="4">
    <source>
        <dbReference type="Google" id="ProtNLM"/>
    </source>
</evidence>
<dbReference type="AlphaFoldDB" id="A0A0J8GVQ7"/>
<proteinExistence type="predicted"/>
<dbReference type="RefSeq" id="WP_048688611.1">
    <property type="nucleotide sequence ID" value="NZ_KQ130482.1"/>
</dbReference>
<feature type="transmembrane region" description="Helical" evidence="1">
    <location>
        <begin position="74"/>
        <end position="93"/>
    </location>
</feature>
<evidence type="ECO:0000313" key="3">
    <source>
        <dbReference type="Proteomes" id="UP000037600"/>
    </source>
</evidence>
<dbReference type="STRING" id="1513271.XM47_01580"/>
<dbReference type="Proteomes" id="UP000037600">
    <property type="component" value="Unassembled WGS sequence"/>
</dbReference>
<evidence type="ECO:0000256" key="1">
    <source>
        <dbReference type="SAM" id="Phobius"/>
    </source>
</evidence>
<feature type="transmembrane region" description="Helical" evidence="1">
    <location>
        <begin position="45"/>
        <end position="62"/>
    </location>
</feature>
<keyword evidence="3" id="KW-1185">Reference proteome</keyword>
<sequence length="131" mass="14478">MKTTQALTDKFAIGLSMLCATHCLVLPVLLTMLPSLVTLQLQNEALHTWMLLAVIPTSIYALNMGCKQHQRYNLFAWGLLGLSLMVTAVFFAHDILGETGEKILTLLGAILVASAHLRNFKRCQNNKNCAH</sequence>
<reference evidence="2 3" key="1">
    <citation type="submission" date="2015-04" db="EMBL/GenBank/DDBJ databases">
        <title>Draft Genome Sequence of the Novel Agar-Digesting Marine Bacterium Q1.</title>
        <authorList>
            <person name="Li Y."/>
            <person name="Li D."/>
            <person name="Chen G."/>
            <person name="Du Z."/>
        </authorList>
    </citation>
    <scope>NUCLEOTIDE SEQUENCE [LARGE SCALE GENOMIC DNA]</scope>
    <source>
        <strain evidence="2 3">Q1</strain>
    </source>
</reference>
<keyword evidence="1" id="KW-0812">Transmembrane</keyword>
<keyword evidence="1" id="KW-0472">Membrane</keyword>
<accession>A0A0J8GVQ7</accession>
<dbReference type="EMBL" id="LAZL01000002">
    <property type="protein sequence ID" value="KMT66832.1"/>
    <property type="molecule type" value="Genomic_DNA"/>
</dbReference>
<keyword evidence="1" id="KW-1133">Transmembrane helix</keyword>
<dbReference type="InterPro" id="IPR004891">
    <property type="entry name" value="Mercury-R_MerC"/>
</dbReference>
<feature type="transmembrane region" description="Helical" evidence="1">
    <location>
        <begin position="12"/>
        <end position="33"/>
    </location>
</feature>
<name>A0A0J8GVQ7_9ALTE</name>
<evidence type="ECO:0000313" key="2">
    <source>
        <dbReference type="EMBL" id="KMT66832.1"/>
    </source>
</evidence>
<gene>
    <name evidence="2" type="ORF">XM47_01580</name>
</gene>
<dbReference type="GO" id="GO:0016020">
    <property type="term" value="C:membrane"/>
    <property type="evidence" value="ECO:0007669"/>
    <property type="project" value="InterPro"/>
</dbReference>